<dbReference type="InterPro" id="IPR002477">
    <property type="entry name" value="Peptidoglycan-bd-like"/>
</dbReference>
<accession>A0A7G6YAI6</accession>
<dbReference type="AlphaFoldDB" id="A0A7G6YAI6"/>
<dbReference type="InterPro" id="IPR036365">
    <property type="entry name" value="PGBD-like_sf"/>
</dbReference>
<evidence type="ECO:0000259" key="1">
    <source>
        <dbReference type="Pfam" id="PF01471"/>
    </source>
</evidence>
<gene>
    <name evidence="2" type="ORF">F1C12_10425</name>
</gene>
<dbReference type="Gene3D" id="1.10.101.10">
    <property type="entry name" value="PGBD-like superfamily/PGBD"/>
    <property type="match status" value="1"/>
</dbReference>
<reference evidence="3" key="1">
    <citation type="submission" date="2019-09" db="EMBL/GenBank/DDBJ databases">
        <title>Antimicrobial potential of Antarctic Bacteria.</title>
        <authorList>
            <person name="Benaud N."/>
            <person name="Edwards R.J."/>
            <person name="Ferrari B.C."/>
        </authorList>
    </citation>
    <scope>NUCLEOTIDE SEQUENCE [LARGE SCALE GENOMIC DNA]</scope>
    <source>
        <strain evidence="3">INR9</strain>
    </source>
</reference>
<protein>
    <submittedName>
        <fullName evidence="2">Peptidoglycan-binding protein</fullName>
    </submittedName>
</protein>
<dbReference type="InterPro" id="IPR036366">
    <property type="entry name" value="PGBDSf"/>
</dbReference>
<proteinExistence type="predicted"/>
<evidence type="ECO:0000313" key="3">
    <source>
        <dbReference type="Proteomes" id="UP000515511"/>
    </source>
</evidence>
<dbReference type="EMBL" id="CP043641">
    <property type="protein sequence ID" value="QNE35501.1"/>
    <property type="molecule type" value="Genomic_DNA"/>
</dbReference>
<sequence length="332" mass="34389">MVAAVSAGVLVALLLRPDTTPSEFKQARALQSVPVSTGTFADPRTVAVAFMTTQERTVQLGGSGTLTFSTCVPGGALASGSVAARVDERPILALSTSVPLFRDLTAGDEGTDVDALRHELARLGFEVDPTGPYSRAVEKAVTSLQKRVGFTDPDGSLSRSEIAWLPETSVIANSCDGVVGDTIDPTESFATIAGGLSNVRVGQDASSMKQMPGARQLTLFGAAGPIDSEGAVSDPDFLQAVAESSEYKMSLAKSSQEHIQTGTSELVTPVNVYRVSPSAIFGVDGQNGCVQSGDDAIPVSIVGSALGVTSFTSERRLTSAKIGTAITTERCR</sequence>
<dbReference type="KEGG" id="lse:F1C12_10425"/>
<dbReference type="SUPFAM" id="SSF47090">
    <property type="entry name" value="PGBD-like"/>
    <property type="match status" value="1"/>
</dbReference>
<dbReference type="Proteomes" id="UP000515511">
    <property type="component" value="Chromosome"/>
</dbReference>
<dbReference type="RefSeq" id="WP_185278663.1">
    <property type="nucleotide sequence ID" value="NZ_CP043641.1"/>
</dbReference>
<name>A0A7G6YAI6_9MICO</name>
<evidence type="ECO:0000313" key="2">
    <source>
        <dbReference type="EMBL" id="QNE35501.1"/>
    </source>
</evidence>
<organism evidence="2 3">
    <name type="scientific">Leifsonia shinshuensis</name>
    <dbReference type="NCBI Taxonomy" id="150026"/>
    <lineage>
        <taxon>Bacteria</taxon>
        <taxon>Bacillati</taxon>
        <taxon>Actinomycetota</taxon>
        <taxon>Actinomycetes</taxon>
        <taxon>Micrococcales</taxon>
        <taxon>Microbacteriaceae</taxon>
        <taxon>Leifsonia</taxon>
    </lineage>
</organism>
<feature type="domain" description="Peptidoglycan binding-like" evidence="1">
    <location>
        <begin position="110"/>
        <end position="160"/>
    </location>
</feature>
<dbReference type="Pfam" id="PF01471">
    <property type="entry name" value="PG_binding_1"/>
    <property type="match status" value="1"/>
</dbReference>